<name>A0ABD0K424_9CAEN</name>
<dbReference type="Proteomes" id="UP001519460">
    <property type="component" value="Unassembled WGS sequence"/>
</dbReference>
<accession>A0ABD0K424</accession>
<evidence type="ECO:0000256" key="1">
    <source>
        <dbReference type="SAM" id="MobiDB-lite"/>
    </source>
</evidence>
<sequence length="81" mass="8550">MEEDAAQPPNEGPAQGPEDQLAVPALQPPCPTLVHRRGRAPLLLGKGPQHPGLIQFSSASRSHISDPVAVVIGPERHKQAP</sequence>
<proteinExistence type="predicted"/>
<protein>
    <submittedName>
        <fullName evidence="2">Uncharacterized protein</fullName>
    </submittedName>
</protein>
<keyword evidence="3" id="KW-1185">Reference proteome</keyword>
<evidence type="ECO:0000313" key="3">
    <source>
        <dbReference type="Proteomes" id="UP001519460"/>
    </source>
</evidence>
<dbReference type="AlphaFoldDB" id="A0ABD0K424"/>
<gene>
    <name evidence="2" type="ORF">BaRGS_00026615</name>
</gene>
<feature type="region of interest" description="Disordered" evidence="1">
    <location>
        <begin position="1"/>
        <end position="33"/>
    </location>
</feature>
<dbReference type="EMBL" id="JACVVK020000250">
    <property type="protein sequence ID" value="KAK7482150.1"/>
    <property type="molecule type" value="Genomic_DNA"/>
</dbReference>
<comment type="caution">
    <text evidence="2">The sequence shown here is derived from an EMBL/GenBank/DDBJ whole genome shotgun (WGS) entry which is preliminary data.</text>
</comment>
<evidence type="ECO:0000313" key="2">
    <source>
        <dbReference type="EMBL" id="KAK7482150.1"/>
    </source>
</evidence>
<organism evidence="2 3">
    <name type="scientific">Batillaria attramentaria</name>
    <dbReference type="NCBI Taxonomy" id="370345"/>
    <lineage>
        <taxon>Eukaryota</taxon>
        <taxon>Metazoa</taxon>
        <taxon>Spiralia</taxon>
        <taxon>Lophotrochozoa</taxon>
        <taxon>Mollusca</taxon>
        <taxon>Gastropoda</taxon>
        <taxon>Caenogastropoda</taxon>
        <taxon>Sorbeoconcha</taxon>
        <taxon>Cerithioidea</taxon>
        <taxon>Batillariidae</taxon>
        <taxon>Batillaria</taxon>
    </lineage>
</organism>
<reference evidence="2 3" key="1">
    <citation type="journal article" date="2023" name="Sci. Data">
        <title>Genome assembly of the Korean intertidal mud-creeper Batillaria attramentaria.</title>
        <authorList>
            <person name="Patra A.K."/>
            <person name="Ho P.T."/>
            <person name="Jun S."/>
            <person name="Lee S.J."/>
            <person name="Kim Y."/>
            <person name="Won Y.J."/>
        </authorList>
    </citation>
    <scope>NUCLEOTIDE SEQUENCE [LARGE SCALE GENOMIC DNA]</scope>
    <source>
        <strain evidence="2">Wonlab-2016</strain>
    </source>
</reference>